<dbReference type="SMART" id="SM00355">
    <property type="entry name" value="ZnF_C2H2"/>
    <property type="match status" value="3"/>
</dbReference>
<evidence type="ECO:0000259" key="11">
    <source>
        <dbReference type="PROSITE" id="PS50157"/>
    </source>
</evidence>
<feature type="region of interest" description="Disordered" evidence="10">
    <location>
        <begin position="253"/>
        <end position="300"/>
    </location>
</feature>
<dbReference type="FunFam" id="3.30.160.60:FF:002343">
    <property type="entry name" value="Zinc finger protein 33A"/>
    <property type="match status" value="1"/>
</dbReference>
<evidence type="ECO:0000256" key="8">
    <source>
        <dbReference type="ARBA" id="ARBA00038089"/>
    </source>
</evidence>
<feature type="compositionally biased region" description="Low complexity" evidence="10">
    <location>
        <begin position="254"/>
        <end position="300"/>
    </location>
</feature>
<evidence type="ECO:0000256" key="4">
    <source>
        <dbReference type="ARBA" id="ARBA00022737"/>
    </source>
</evidence>
<feature type="compositionally biased region" description="Low complexity" evidence="10">
    <location>
        <begin position="692"/>
        <end position="733"/>
    </location>
</feature>
<evidence type="ECO:0000256" key="1">
    <source>
        <dbReference type="ARBA" id="ARBA00004123"/>
    </source>
</evidence>
<proteinExistence type="inferred from homology"/>
<evidence type="ECO:0000256" key="2">
    <source>
        <dbReference type="ARBA" id="ARBA00022491"/>
    </source>
</evidence>
<feature type="non-terminal residue" evidence="12">
    <location>
        <position position="1"/>
    </location>
</feature>
<evidence type="ECO:0000256" key="10">
    <source>
        <dbReference type="SAM" id="MobiDB-lite"/>
    </source>
</evidence>
<keyword evidence="3" id="KW-0479">Metal-binding</keyword>
<evidence type="ECO:0000313" key="12">
    <source>
        <dbReference type="EMBL" id="CRX78937.1"/>
    </source>
</evidence>
<evidence type="ECO:0000256" key="6">
    <source>
        <dbReference type="ARBA" id="ARBA00022833"/>
    </source>
</evidence>
<dbReference type="Gene3D" id="3.30.160.60">
    <property type="entry name" value="Classic Zinc Finger"/>
    <property type="match status" value="2"/>
</dbReference>
<feature type="region of interest" description="Disordered" evidence="10">
    <location>
        <begin position="757"/>
        <end position="809"/>
    </location>
</feature>
<dbReference type="PROSITE" id="PS50157">
    <property type="entry name" value="ZINC_FINGER_C2H2_2"/>
    <property type="match status" value="3"/>
</dbReference>
<reference evidence="12" key="1">
    <citation type="submission" date="2015-06" db="EMBL/GenBank/DDBJ databases">
        <title>Genetic Architecture Underlying Mating-Type Determination in the Yeast Leucosporidium scottii and the Evolution of Mating Systems in Basidiomycetes.</title>
        <authorList>
            <person name="Maia T.M."/>
            <person name="Lopes S."/>
            <person name="Almeida J.M.G.C.F."/>
            <person name="Rosa L.H."/>
            <person name="Sampaio J.P."/>
            <person name="Goncalves P."/>
            <person name="Coelho M.A."/>
        </authorList>
    </citation>
    <scope>NUCLEOTIDE SEQUENCE</scope>
</reference>
<dbReference type="InterPro" id="IPR050806">
    <property type="entry name" value="pacC/RIM101"/>
</dbReference>
<dbReference type="Pfam" id="PF00096">
    <property type="entry name" value="zf-C2H2"/>
    <property type="match status" value="1"/>
</dbReference>
<accession>A0A0H5FRM6</accession>
<dbReference type="GO" id="GO:0045944">
    <property type="term" value="P:positive regulation of transcription by RNA polymerase II"/>
    <property type="evidence" value="ECO:0007669"/>
    <property type="project" value="TreeGrafter"/>
</dbReference>
<feature type="domain" description="C2H2-type" evidence="11">
    <location>
        <begin position="13"/>
        <end position="43"/>
    </location>
</feature>
<dbReference type="PANTHER" id="PTHR47257:SF1">
    <property type="entry name" value="PH-RESPONSE TRANSCRIPTION FACTOR PACC_RIM101"/>
    <property type="match status" value="1"/>
</dbReference>
<comment type="subcellular location">
    <subcellularLocation>
        <location evidence="1">Nucleus</location>
    </subcellularLocation>
</comment>
<dbReference type="InterPro" id="IPR036236">
    <property type="entry name" value="Znf_C2H2_sf"/>
</dbReference>
<keyword evidence="6" id="KW-0862">Zinc</keyword>
<keyword evidence="4" id="KW-0677">Repeat</keyword>
<dbReference type="PROSITE" id="PS00028">
    <property type="entry name" value="ZINC_FINGER_C2H2_1"/>
    <property type="match status" value="2"/>
</dbReference>
<evidence type="ECO:0000256" key="7">
    <source>
        <dbReference type="ARBA" id="ARBA00023242"/>
    </source>
</evidence>
<keyword evidence="7" id="KW-0539">Nucleus</keyword>
<feature type="region of interest" description="Disordered" evidence="10">
    <location>
        <begin position="340"/>
        <end position="390"/>
    </location>
</feature>
<feature type="domain" description="C2H2-type" evidence="11">
    <location>
        <begin position="49"/>
        <end position="78"/>
    </location>
</feature>
<dbReference type="GO" id="GO:0005634">
    <property type="term" value="C:nucleus"/>
    <property type="evidence" value="ECO:0007669"/>
    <property type="project" value="UniProtKB-SubCell"/>
</dbReference>
<keyword evidence="5 9" id="KW-0863">Zinc-finger</keyword>
<evidence type="ECO:0000256" key="5">
    <source>
        <dbReference type="ARBA" id="ARBA00022771"/>
    </source>
</evidence>
<feature type="region of interest" description="Disordered" evidence="10">
    <location>
        <begin position="686"/>
        <end position="745"/>
    </location>
</feature>
<sequence>MVVTAPRIQEEVHQCRWLECTTIFESAETLYEHITTVHIGRKSAGTLSLECKWAGCSSKASKRDHLTSHARVHINLKPHTCSICTKAFKRPQDLKKHEKIHTEEHHTQHKHSKAVTVNVPTMGAAAPNGLFDEKQQQAAMIAGYPGAFLQPNFNFGFPMFPGHPGQPGLDLAQVIAQQQQLNAQVQAGYPMSALQMQGMPGMPAFGMGFPGGGNFPGGPQAQAQAQAAQAHAMQVFAAQSGMFPYGAANPYAYHPSQQPLQMPHQPQQQQQQHQPQQQASRLPTSAPAHSPAPAAATSTPASLYPNVSAMYSLYSPPATSTITTSPATVAVKVEDIPSPAASAHSHTSARSAAHSYHSSSVSPRVPALSPPSLSSPENTYSPPSEHETEAFRRSFSGNAVAGKKRAFEETAGQFLGDMKNKRFQEEDAVAQLDAMSNFLFSPELTAPPLTPARSQDDSSASSIASDYSNADVNTINDLLLSLGQTIEGSTPNVDFSPLDMNSCQPQQQQFNHPALPAYSGSMYPTLPTMDRNAPAAFTSRASQTHSIYPGGNDFGNMASVRLSKPVAAPSIANDHKLPTYTTVGRLNRAAPMSDYRTEIRGMEVDEEEENDGRYTSSIRSTSLDAKSAPSAQESAATKLAPILAASRVGAEKPRLPSLASITAPAAPSSSAGSGITLPSIRDMLERHSDSVSPGPISSPMSDSSSTSTSSSSSTRTIYPSYPTSSSRSTNTPEPVRPQSSGGTVERLTHRVHKLDMRHHEADSAPGSSIADEDLSESDEDENDDHPSNSKKSRVESPEPMSVEQSQEAAALKAHEELKQRRLFVLKSLIVMVNANYRAKLAAETASKQPQPQIETEEVQVKVEESQPQAIAA</sequence>
<comment type="similarity">
    <text evidence="8">Belongs to the pacC/RIM101 family.</text>
</comment>
<dbReference type="SUPFAM" id="SSF57667">
    <property type="entry name" value="beta-beta-alpha zinc fingers"/>
    <property type="match status" value="2"/>
</dbReference>
<feature type="compositionally biased region" description="Basic and acidic residues" evidence="10">
    <location>
        <begin position="784"/>
        <end position="796"/>
    </location>
</feature>
<feature type="region of interest" description="Disordered" evidence="10">
    <location>
        <begin position="843"/>
        <end position="872"/>
    </location>
</feature>
<feature type="compositionally biased region" description="Polar residues" evidence="10">
    <location>
        <begin position="613"/>
        <end position="632"/>
    </location>
</feature>
<dbReference type="InterPro" id="IPR013087">
    <property type="entry name" value="Znf_C2H2_type"/>
</dbReference>
<name>A0A0H5FRM6_9BASI</name>
<gene>
    <name evidence="12" type="ORF">ls5930a1_00001</name>
</gene>
<evidence type="ECO:0000256" key="9">
    <source>
        <dbReference type="PROSITE-ProRule" id="PRU00042"/>
    </source>
</evidence>
<feature type="compositionally biased region" description="Low complexity" evidence="10">
    <location>
        <begin position="340"/>
        <end position="376"/>
    </location>
</feature>
<dbReference type="PANTHER" id="PTHR47257">
    <property type="entry name" value="PH-RESPONSE TRANSCRIPTION FACTOR PACC/RIM101"/>
    <property type="match status" value="1"/>
</dbReference>
<dbReference type="GO" id="GO:0008270">
    <property type="term" value="F:zinc ion binding"/>
    <property type="evidence" value="ECO:0007669"/>
    <property type="project" value="UniProtKB-KW"/>
</dbReference>
<feature type="region of interest" description="Disordered" evidence="10">
    <location>
        <begin position="600"/>
        <end position="632"/>
    </location>
</feature>
<dbReference type="EMBL" id="LN868506">
    <property type="protein sequence ID" value="CRX78937.1"/>
    <property type="molecule type" value="Genomic_DNA"/>
</dbReference>
<keyword evidence="2" id="KW-0678">Repressor</keyword>
<protein>
    <recommendedName>
        <fullName evidence="11">C2H2-type domain-containing protein</fullName>
    </recommendedName>
</protein>
<organism evidence="12">
    <name type="scientific">Leucosporidium scottii</name>
    <dbReference type="NCBI Taxonomy" id="5278"/>
    <lineage>
        <taxon>Eukaryota</taxon>
        <taxon>Fungi</taxon>
        <taxon>Dikarya</taxon>
        <taxon>Basidiomycota</taxon>
        <taxon>Pucciniomycotina</taxon>
        <taxon>Microbotryomycetes</taxon>
        <taxon>Leucosporidiales</taxon>
        <taxon>Leucosporidium</taxon>
    </lineage>
</organism>
<evidence type="ECO:0000256" key="3">
    <source>
        <dbReference type="ARBA" id="ARBA00022723"/>
    </source>
</evidence>
<dbReference type="AlphaFoldDB" id="A0A0H5FRM6"/>
<feature type="domain" description="C2H2-type" evidence="11">
    <location>
        <begin position="79"/>
        <end position="106"/>
    </location>
</feature>
<feature type="compositionally biased region" description="Acidic residues" evidence="10">
    <location>
        <begin position="770"/>
        <end position="783"/>
    </location>
</feature>